<reference evidence="2 3" key="1">
    <citation type="journal article" date="2003" name="Science">
        <title>A genomic view of the human-Bacteroides thetaiotaomicron symbiosis.</title>
        <authorList>
            <person name="Xu J."/>
            <person name="Bjursell M.K."/>
            <person name="Himrod J."/>
            <person name="Deng S."/>
            <person name="Carmichael L.K."/>
            <person name="Chiang H.C."/>
            <person name="Hooper L.V."/>
            <person name="Gordon J.I."/>
        </authorList>
    </citation>
    <scope>NUCLEOTIDE SEQUENCE [LARGE SCALE GENOMIC DNA]</scope>
    <source>
        <strain evidence="3">ATCC 29148 / DSM 2079 / JCM 5827 / CCUG 10774 / NCTC 10582 / VPI-5482 / E50</strain>
    </source>
</reference>
<dbReference type="PATRIC" id="fig|226186.12.peg.61"/>
<dbReference type="KEGG" id="bth:BT_0064"/>
<proteinExistence type="predicted"/>
<dbReference type="Gene3D" id="3.20.20.190">
    <property type="entry name" value="Phosphatidylinositol (PI) phosphodiesterase"/>
    <property type="match status" value="1"/>
</dbReference>
<dbReference type="EMBL" id="AE015928">
    <property type="protein sequence ID" value="AAO75171.1"/>
    <property type="molecule type" value="Genomic_DNA"/>
</dbReference>
<dbReference type="PaxDb" id="226186-BT_0064"/>
<dbReference type="GO" id="GO:0006629">
    <property type="term" value="P:lipid metabolic process"/>
    <property type="evidence" value="ECO:0007669"/>
    <property type="project" value="InterPro"/>
</dbReference>
<reference evidence="2 3" key="2">
    <citation type="journal article" date="2009" name="Proc. Natl. Acad. Sci. U.S.A.">
        <title>Characterizing a model human gut microbiota composed of members of its two dominant bacterial phyla.</title>
        <authorList>
            <person name="Mahowald M.A."/>
            <person name="Rey F.E."/>
            <person name="Seedorf H."/>
            <person name="Turnbaugh P.J."/>
            <person name="Fulton R.S."/>
            <person name="Wollam A."/>
            <person name="Shah N."/>
            <person name="Wang C."/>
            <person name="Magrini V."/>
            <person name="Wilson R.K."/>
            <person name="Cantarel B.L."/>
            <person name="Coutinho P.M."/>
            <person name="Henrissat B."/>
            <person name="Crock L.W."/>
            <person name="Russell A."/>
            <person name="Verberkmoes N.C."/>
            <person name="Hettich R.L."/>
            <person name="Gordon J.I."/>
        </authorList>
    </citation>
    <scope>NUCLEOTIDE SEQUENCE [LARGE SCALE GENOMIC DNA]</scope>
    <source>
        <strain evidence="3">ATCC 29148 / DSM 2079 / JCM 5827 / CCUG 10774 / NCTC 10582 / VPI-5482 / E50</strain>
    </source>
</reference>
<evidence type="ECO:0000313" key="3">
    <source>
        <dbReference type="Proteomes" id="UP000001414"/>
    </source>
</evidence>
<dbReference type="GO" id="GO:0008081">
    <property type="term" value="F:phosphoric diester hydrolase activity"/>
    <property type="evidence" value="ECO:0007669"/>
    <property type="project" value="InterPro"/>
</dbReference>
<dbReference type="EnsemblBacteria" id="AAO75171">
    <property type="protein sequence ID" value="AAO75171"/>
    <property type="gene ID" value="BT_0064"/>
</dbReference>
<feature type="chain" id="PRO_5004305419" description="Lipoprotein" evidence="1">
    <location>
        <begin position="23"/>
        <end position="724"/>
    </location>
</feature>
<dbReference type="eggNOG" id="COG0823">
    <property type="taxonomic scope" value="Bacteria"/>
</dbReference>
<organism evidence="2 3">
    <name type="scientific">Bacteroides thetaiotaomicron (strain ATCC 29148 / DSM 2079 / JCM 5827 / CCUG 10774 / NCTC 10582 / VPI-5482 / E50)</name>
    <dbReference type="NCBI Taxonomy" id="226186"/>
    <lineage>
        <taxon>Bacteria</taxon>
        <taxon>Pseudomonadati</taxon>
        <taxon>Bacteroidota</taxon>
        <taxon>Bacteroidia</taxon>
        <taxon>Bacteroidales</taxon>
        <taxon>Bacteroidaceae</taxon>
        <taxon>Bacteroides</taxon>
    </lineage>
</organism>
<dbReference type="InterPro" id="IPR017946">
    <property type="entry name" value="PLC-like_Pdiesterase_TIM-brl"/>
</dbReference>
<evidence type="ECO:0000256" key="1">
    <source>
        <dbReference type="SAM" id="SignalP"/>
    </source>
</evidence>
<sequence>MNMNKRFLIPALAWSLLALSFAGCTDDNMSGSDPLPEGTEFDFGTTVESNRTRTYYDPADVADPDATSWKIFWNYESSLDHIYIYSPQALASANQASYTVQATKDMVGPAPVAKDGDVGVQTSGVSNYDFYAMYPAKAVKSGSGKDTSLSATMPDRQTASTTEVMTDEAVGEFQTTADMDCALMIAKKTGYNPATEKTVNLEFEPFASMVDITVNGTIKNNTQSDVRVTSVIIEADAPIAGSFTYDYKSKEFTFGDDASNSITIDTKFADEAGDRVGVMMDDGSQLKVSAFMIPNPNVTLCKVTVVTADARTLTKNLNMTNFEPRQIHFVKLPKINVKDLKFDYTIWLSQLDPNIYLSEISLPGSVLSFNYLMSDTYKKTQTMELKDQFNAGVRVFQCHVNTIAQTSSIDGGSTSVGIADSDGNSVLKSDNSGYWTLGDVLIALQKEMSGTHKDEFCVLAISDWISGITTAQLSTLYSRLKVVLDKVEDMGLIATGINPNTTIGDVKGKVIVKVQLNDGYTDAWNQLSGANVWMNTFNEVAEENVYYSPMPYGAQPNKNAGGTSASALTENMNIIYSDCANPIKKSKGLSGLEWRSGIQDNATAVLAAYSDNYESTKHNNFSMTYLGGCGAIREHFVTDDEYYYPSQVASTLNNLWLHNNNKPAAKPWGWVMFNCVGTEATTTQGIQAVIEHNADPEFKLARRSAAKAKPSGDTKGIANGGTVF</sequence>
<dbReference type="PROSITE" id="PS51257">
    <property type="entry name" value="PROKAR_LIPOPROTEIN"/>
    <property type="match status" value="1"/>
</dbReference>
<protein>
    <recommendedName>
        <fullName evidence="4">Lipoprotein</fullName>
    </recommendedName>
</protein>
<dbReference type="InParanoid" id="Q8ABP6"/>
<keyword evidence="3" id="KW-1185">Reference proteome</keyword>
<dbReference type="AlphaFoldDB" id="Q8ABP6"/>
<dbReference type="CDD" id="cd13120">
    <property type="entry name" value="BF2867_like_N"/>
    <property type="match status" value="1"/>
</dbReference>
<feature type="signal peptide" evidence="1">
    <location>
        <begin position="1"/>
        <end position="22"/>
    </location>
</feature>
<dbReference type="STRING" id="226186.BT_0064"/>
<evidence type="ECO:0008006" key="4">
    <source>
        <dbReference type="Google" id="ProtNLM"/>
    </source>
</evidence>
<dbReference type="OrthoDB" id="1099955at2"/>
<evidence type="ECO:0000313" key="2">
    <source>
        <dbReference type="EMBL" id="AAO75171.1"/>
    </source>
</evidence>
<dbReference type="SUPFAM" id="SSF51695">
    <property type="entry name" value="PLC-like phosphodiesterases"/>
    <property type="match status" value="1"/>
</dbReference>
<dbReference type="HOGENOM" id="CLU_383893_0_0_10"/>
<dbReference type="Proteomes" id="UP000001414">
    <property type="component" value="Chromosome"/>
</dbReference>
<name>Q8ABP6_BACTN</name>
<keyword evidence="1" id="KW-0732">Signal</keyword>
<gene>
    <name evidence="2" type="ordered locus">BT_0064</name>
</gene>
<accession>Q8ABP6</accession>